<protein>
    <submittedName>
        <fullName evidence="1">Uncharacterized protein</fullName>
    </submittedName>
</protein>
<dbReference type="Proteomes" id="UP000007753">
    <property type="component" value="Chromosome 1"/>
</dbReference>
<evidence type="ECO:0000313" key="1">
    <source>
        <dbReference type="EMBL" id="BAI97570.1"/>
    </source>
</evidence>
<dbReference type="EMBL" id="AP010803">
    <property type="protein sequence ID" value="BAI97570.1"/>
    <property type="molecule type" value="Genomic_DNA"/>
</dbReference>
<evidence type="ECO:0000313" key="2">
    <source>
        <dbReference type="Proteomes" id="UP000007753"/>
    </source>
</evidence>
<keyword evidence="2" id="KW-1185">Reference proteome</keyword>
<gene>
    <name evidence="1" type="ordered locus">SJA_C1-27360</name>
</gene>
<accession>D4Z4N8</accession>
<dbReference type="KEGG" id="sjp:SJA_C1-27360"/>
<dbReference type="AlphaFoldDB" id="D4Z4N8"/>
<name>D4Z4N8_SPHIU</name>
<sequence length="125" mass="13883">MSDRVIWVGSACPYPSPRAVRQAQDRLDPGSRFLSERAPFLSARLVQGSGTPGQARGDGKRMTALPIPTFSNLSARPRTDRHSVQGEPKMVVFCDPERSVLKVREHRKHGKLPFAGRYGLNVDRS</sequence>
<reference evidence="1 2" key="1">
    <citation type="journal article" date="2010" name="J. Bacteriol.">
        <title>Complete genome sequence of the representative gamma-hexachlorocyclohexane-degrading bacterium Sphingobium japonicum UT26.</title>
        <authorList>
            <person name="Nagata Y."/>
            <person name="Ohtsubo Y."/>
            <person name="Endo R."/>
            <person name="Ichikawa N."/>
            <person name="Ankai A."/>
            <person name="Oguchi A."/>
            <person name="Fukui S."/>
            <person name="Fujita N."/>
            <person name="Tsuda M."/>
        </authorList>
    </citation>
    <scope>NUCLEOTIDE SEQUENCE [LARGE SCALE GENOMIC DNA]</scope>
    <source>
        <strain evidence="2">DSM 16413 / CCM 7287 / MTCC 6362 / UT26 / NBRC 101211 / UT26S</strain>
    </source>
</reference>
<organism evidence="1 2">
    <name type="scientific">Sphingobium indicum (strain DSM 16413 / CCM 7287 / MTCC 6362 / UT26 / NBRC 101211 / UT26S)</name>
    <name type="common">Sphingobium japonicum</name>
    <dbReference type="NCBI Taxonomy" id="452662"/>
    <lineage>
        <taxon>Bacteria</taxon>
        <taxon>Pseudomonadati</taxon>
        <taxon>Pseudomonadota</taxon>
        <taxon>Alphaproteobacteria</taxon>
        <taxon>Sphingomonadales</taxon>
        <taxon>Sphingomonadaceae</taxon>
        <taxon>Sphingobium</taxon>
    </lineage>
</organism>
<dbReference type="HOGENOM" id="CLU_1991258_0_0_5"/>
<proteinExistence type="predicted"/>
<dbReference type="STRING" id="452662.SJA_C1-27360"/>